<evidence type="ECO:0000256" key="5">
    <source>
        <dbReference type="ARBA" id="ARBA00023098"/>
    </source>
</evidence>
<proteinExistence type="predicted"/>
<comment type="cofactor">
    <cofactor evidence="1">
        <name>Ca(2+)</name>
        <dbReference type="ChEBI" id="CHEBI:29108"/>
    </cofactor>
</comment>
<feature type="signal peptide" evidence="6">
    <location>
        <begin position="1"/>
        <end position="18"/>
    </location>
</feature>
<dbReference type="InterPro" id="IPR033113">
    <property type="entry name" value="PLA2_histidine"/>
</dbReference>
<dbReference type="GO" id="GO:0050482">
    <property type="term" value="P:arachidonate secretion"/>
    <property type="evidence" value="ECO:0007669"/>
    <property type="project" value="InterPro"/>
</dbReference>
<feature type="domain" description="Phospholipase A2-like central" evidence="7">
    <location>
        <begin position="33"/>
        <end position="128"/>
    </location>
</feature>
<dbReference type="GO" id="GO:0016042">
    <property type="term" value="P:lipid catabolic process"/>
    <property type="evidence" value="ECO:0007669"/>
    <property type="project" value="UniProtKB-KW"/>
</dbReference>
<dbReference type="AlphaFoldDB" id="A0AAV2QRP9"/>
<sequence>MRLETLTQVLLCATSISALPSIDTENIGTKLLIPGTNYCGRGDRARSFDDLGSSLSEDLCCRDHDYCDDYILPGETKYGLHNDWLLFVVSNCDCDRRFLQCLNAADTILSKTIKFGYFNLINVKCFTYDYPRICTKRSWWKNSCKESIIDYKSPKKWQWRDLKDDPDY</sequence>
<keyword evidence="9" id="KW-1185">Reference proteome</keyword>
<dbReference type="Gene3D" id="1.20.90.10">
    <property type="entry name" value="Phospholipase A2 domain"/>
    <property type="match status" value="1"/>
</dbReference>
<protein>
    <recommendedName>
        <fullName evidence="7">Phospholipase A2-like central domain-containing protein</fullName>
    </recommendedName>
</protein>
<dbReference type="SUPFAM" id="SSF48619">
    <property type="entry name" value="Phospholipase A2, PLA2"/>
    <property type="match status" value="1"/>
</dbReference>
<evidence type="ECO:0000259" key="7">
    <source>
        <dbReference type="Pfam" id="PF05826"/>
    </source>
</evidence>
<reference evidence="8 9" key="1">
    <citation type="submission" date="2024-05" db="EMBL/GenBank/DDBJ databases">
        <authorList>
            <person name="Wallberg A."/>
        </authorList>
    </citation>
    <scope>NUCLEOTIDE SEQUENCE [LARGE SCALE GENOMIC DNA]</scope>
</reference>
<keyword evidence="4" id="KW-0442">Lipid degradation</keyword>
<evidence type="ECO:0000256" key="3">
    <source>
        <dbReference type="ARBA" id="ARBA00022525"/>
    </source>
</evidence>
<dbReference type="PANTHER" id="PTHR12253">
    <property type="entry name" value="RH14732P"/>
    <property type="match status" value="1"/>
</dbReference>
<comment type="subcellular location">
    <subcellularLocation>
        <location evidence="2">Secreted</location>
    </subcellularLocation>
</comment>
<dbReference type="GO" id="GO:0005576">
    <property type="term" value="C:extracellular region"/>
    <property type="evidence" value="ECO:0007669"/>
    <property type="project" value="UniProtKB-SubCell"/>
</dbReference>
<evidence type="ECO:0000256" key="2">
    <source>
        <dbReference type="ARBA" id="ARBA00004613"/>
    </source>
</evidence>
<dbReference type="GO" id="GO:0004623">
    <property type="term" value="F:phospholipase A2 activity"/>
    <property type="evidence" value="ECO:0007669"/>
    <property type="project" value="InterPro"/>
</dbReference>
<evidence type="ECO:0000313" key="9">
    <source>
        <dbReference type="Proteomes" id="UP001497623"/>
    </source>
</evidence>
<dbReference type="GO" id="GO:0006644">
    <property type="term" value="P:phospholipid metabolic process"/>
    <property type="evidence" value="ECO:0007669"/>
    <property type="project" value="InterPro"/>
</dbReference>
<accession>A0AAV2QRP9</accession>
<keyword evidence="6" id="KW-0732">Signal</keyword>
<keyword evidence="5" id="KW-0443">Lipid metabolism</keyword>
<gene>
    <name evidence="8" type="ORF">MNOR_LOCUS16082</name>
</gene>
<evidence type="ECO:0000256" key="6">
    <source>
        <dbReference type="SAM" id="SignalP"/>
    </source>
</evidence>
<dbReference type="PROSITE" id="PS00118">
    <property type="entry name" value="PA2_HIS"/>
    <property type="match status" value="1"/>
</dbReference>
<keyword evidence="3" id="KW-0964">Secreted</keyword>
<dbReference type="EMBL" id="CAXKWB010010389">
    <property type="protein sequence ID" value="CAL4097806.1"/>
    <property type="molecule type" value="Genomic_DNA"/>
</dbReference>
<evidence type="ECO:0000256" key="4">
    <source>
        <dbReference type="ARBA" id="ARBA00022963"/>
    </source>
</evidence>
<evidence type="ECO:0000256" key="1">
    <source>
        <dbReference type="ARBA" id="ARBA00001913"/>
    </source>
</evidence>
<dbReference type="Pfam" id="PF05826">
    <property type="entry name" value="Phospholip_A2_2"/>
    <property type="match status" value="1"/>
</dbReference>
<dbReference type="Proteomes" id="UP001497623">
    <property type="component" value="Unassembled WGS sequence"/>
</dbReference>
<organism evidence="8 9">
    <name type="scientific">Meganyctiphanes norvegica</name>
    <name type="common">Northern krill</name>
    <name type="synonym">Thysanopoda norvegica</name>
    <dbReference type="NCBI Taxonomy" id="48144"/>
    <lineage>
        <taxon>Eukaryota</taxon>
        <taxon>Metazoa</taxon>
        <taxon>Ecdysozoa</taxon>
        <taxon>Arthropoda</taxon>
        <taxon>Crustacea</taxon>
        <taxon>Multicrustacea</taxon>
        <taxon>Malacostraca</taxon>
        <taxon>Eumalacostraca</taxon>
        <taxon>Eucarida</taxon>
        <taxon>Euphausiacea</taxon>
        <taxon>Euphausiidae</taxon>
        <taxon>Meganyctiphanes</taxon>
    </lineage>
</organism>
<feature type="chain" id="PRO_5043337670" description="Phospholipase A2-like central domain-containing protein" evidence="6">
    <location>
        <begin position="19"/>
        <end position="168"/>
    </location>
</feature>
<evidence type="ECO:0000313" key="8">
    <source>
        <dbReference type="EMBL" id="CAL4097806.1"/>
    </source>
</evidence>
<dbReference type="InterPro" id="IPR036444">
    <property type="entry name" value="PLipase_A2_dom_sf"/>
</dbReference>
<comment type="caution">
    <text evidence="8">The sequence shown here is derived from an EMBL/GenBank/DDBJ whole genome shotgun (WGS) entry which is preliminary data.</text>
</comment>
<name>A0AAV2QRP9_MEGNR</name>
<dbReference type="InterPro" id="IPR016090">
    <property type="entry name" value="PLA2-like_dom"/>
</dbReference>